<keyword evidence="9" id="KW-0805">Transcription regulation</keyword>
<dbReference type="Pfam" id="PF00096">
    <property type="entry name" value="zf-C2H2"/>
    <property type="match status" value="2"/>
</dbReference>
<dbReference type="PROSITE" id="PS50157">
    <property type="entry name" value="ZINC_FINGER_C2H2_2"/>
    <property type="match status" value="4"/>
</dbReference>
<name>A0A444UAC5_ACIRT</name>
<dbReference type="GO" id="GO:0030514">
    <property type="term" value="P:negative regulation of BMP signaling pathway"/>
    <property type="evidence" value="ECO:0007669"/>
    <property type="project" value="TreeGrafter"/>
</dbReference>
<evidence type="ECO:0000256" key="16">
    <source>
        <dbReference type="PROSITE-ProRule" id="PRU00042"/>
    </source>
</evidence>
<dbReference type="Gene3D" id="6.20.200.20">
    <property type="match status" value="1"/>
</dbReference>
<feature type="domain" description="C2H2-type" evidence="19">
    <location>
        <begin position="400"/>
        <end position="427"/>
    </location>
</feature>
<feature type="region of interest" description="Disordered" evidence="17">
    <location>
        <begin position="636"/>
        <end position="669"/>
    </location>
</feature>
<evidence type="ECO:0000313" key="22">
    <source>
        <dbReference type="Proteomes" id="UP000289886"/>
    </source>
</evidence>
<evidence type="ECO:0000256" key="8">
    <source>
        <dbReference type="ARBA" id="ARBA00022833"/>
    </source>
</evidence>
<keyword evidence="4" id="KW-0479">Metal-binding</keyword>
<evidence type="ECO:0000256" key="5">
    <source>
        <dbReference type="ARBA" id="ARBA00022729"/>
    </source>
</evidence>
<evidence type="ECO:0000259" key="19">
    <source>
        <dbReference type="PROSITE" id="PS50157"/>
    </source>
</evidence>
<feature type="compositionally biased region" description="Basic and acidic residues" evidence="17">
    <location>
        <begin position="607"/>
        <end position="621"/>
    </location>
</feature>
<feature type="signal peptide" evidence="18">
    <location>
        <begin position="1"/>
        <end position="25"/>
    </location>
</feature>
<gene>
    <name evidence="21" type="ORF">EOD39_6361</name>
</gene>
<keyword evidence="3" id="KW-0964">Secreted</keyword>
<dbReference type="InterPro" id="IPR036236">
    <property type="entry name" value="Znf_C2H2_sf"/>
</dbReference>
<evidence type="ECO:0000256" key="17">
    <source>
        <dbReference type="SAM" id="MobiDB-lite"/>
    </source>
</evidence>
<keyword evidence="10" id="KW-0770">Synapse</keyword>
<evidence type="ECO:0000256" key="2">
    <source>
        <dbReference type="ARBA" id="ARBA00004613"/>
    </source>
</evidence>
<dbReference type="Pfam" id="PF23333">
    <property type="entry name" value="VWC2L_1st"/>
    <property type="match status" value="1"/>
</dbReference>
<keyword evidence="5 18" id="KW-0732">Signal</keyword>
<evidence type="ECO:0000256" key="11">
    <source>
        <dbReference type="ARBA" id="ARBA00023125"/>
    </source>
</evidence>
<dbReference type="InterPro" id="IPR013087">
    <property type="entry name" value="Znf_C2H2_type"/>
</dbReference>
<dbReference type="InterPro" id="IPR042979">
    <property type="entry name" value="VWC2/VWC2L"/>
</dbReference>
<evidence type="ECO:0000256" key="6">
    <source>
        <dbReference type="ARBA" id="ARBA00022737"/>
    </source>
</evidence>
<dbReference type="Pfam" id="PF23331">
    <property type="entry name" value="VWC2L_C"/>
    <property type="match status" value="1"/>
</dbReference>
<dbReference type="PROSITE" id="PS50184">
    <property type="entry name" value="VWFC_2"/>
    <property type="match status" value="1"/>
</dbReference>
<keyword evidence="22" id="KW-1185">Reference proteome</keyword>
<comment type="subcellular location">
    <subcellularLocation>
        <location evidence="1">Nucleus</location>
    </subcellularLocation>
    <subcellularLocation>
        <location evidence="2">Secreted</location>
    </subcellularLocation>
    <subcellularLocation>
        <location evidence="14">Synapse</location>
    </subcellularLocation>
</comment>
<feature type="compositionally biased region" description="Polar residues" evidence="17">
    <location>
        <begin position="595"/>
        <end position="606"/>
    </location>
</feature>
<feature type="chain" id="PRO_5019317427" evidence="18">
    <location>
        <begin position="26"/>
        <end position="748"/>
    </location>
</feature>
<organism evidence="21 22">
    <name type="scientific">Acipenser ruthenus</name>
    <name type="common">Sterlet sturgeon</name>
    <dbReference type="NCBI Taxonomy" id="7906"/>
    <lineage>
        <taxon>Eukaryota</taxon>
        <taxon>Metazoa</taxon>
        <taxon>Chordata</taxon>
        <taxon>Craniata</taxon>
        <taxon>Vertebrata</taxon>
        <taxon>Euteleostomi</taxon>
        <taxon>Actinopterygii</taxon>
        <taxon>Chondrostei</taxon>
        <taxon>Acipenseriformes</taxon>
        <taxon>Acipenseridae</taxon>
        <taxon>Acipenser</taxon>
    </lineage>
</organism>
<evidence type="ECO:0000256" key="14">
    <source>
        <dbReference type="ARBA" id="ARBA00034103"/>
    </source>
</evidence>
<keyword evidence="12" id="KW-0804">Transcription</keyword>
<feature type="region of interest" description="Disordered" evidence="17">
    <location>
        <begin position="240"/>
        <end position="303"/>
    </location>
</feature>
<dbReference type="EMBL" id="SCEB01214943">
    <property type="protein sequence ID" value="RXM32133.1"/>
    <property type="molecule type" value="Genomic_DNA"/>
</dbReference>
<dbReference type="Proteomes" id="UP000289886">
    <property type="component" value="Unassembled WGS sequence"/>
</dbReference>
<comment type="caution">
    <text evidence="21">The sequence shown here is derived from an EMBL/GenBank/DDBJ whole genome shotgun (WGS) entry which is preliminary data.</text>
</comment>
<feature type="domain" description="C2H2-type" evidence="19">
    <location>
        <begin position="428"/>
        <end position="451"/>
    </location>
</feature>
<evidence type="ECO:0000256" key="7">
    <source>
        <dbReference type="ARBA" id="ARBA00022771"/>
    </source>
</evidence>
<dbReference type="InterPro" id="IPR001007">
    <property type="entry name" value="VWF_dom"/>
</dbReference>
<comment type="similarity">
    <text evidence="15">Belongs to the Ikaros C2H2-type zinc-finger protein family.</text>
</comment>
<evidence type="ECO:0000256" key="13">
    <source>
        <dbReference type="ARBA" id="ARBA00023242"/>
    </source>
</evidence>
<dbReference type="GO" id="GO:0008270">
    <property type="term" value="F:zinc ion binding"/>
    <property type="evidence" value="ECO:0007669"/>
    <property type="project" value="UniProtKB-KW"/>
</dbReference>
<evidence type="ECO:0000256" key="4">
    <source>
        <dbReference type="ARBA" id="ARBA00022723"/>
    </source>
</evidence>
<evidence type="ECO:0000259" key="20">
    <source>
        <dbReference type="PROSITE" id="PS50184"/>
    </source>
</evidence>
<evidence type="ECO:0000256" key="3">
    <source>
        <dbReference type="ARBA" id="ARBA00022525"/>
    </source>
</evidence>
<feature type="region of interest" description="Disordered" evidence="17">
    <location>
        <begin position="572"/>
        <end position="623"/>
    </location>
</feature>
<evidence type="ECO:0000256" key="10">
    <source>
        <dbReference type="ARBA" id="ARBA00023018"/>
    </source>
</evidence>
<feature type="domain" description="C2H2-type" evidence="19">
    <location>
        <begin position="372"/>
        <end position="399"/>
    </location>
</feature>
<keyword evidence="13" id="KW-0539">Nucleus</keyword>
<keyword evidence="11" id="KW-0238">DNA-binding</keyword>
<dbReference type="GO" id="GO:0005615">
    <property type="term" value="C:extracellular space"/>
    <property type="evidence" value="ECO:0007669"/>
    <property type="project" value="TreeGrafter"/>
</dbReference>
<protein>
    <submittedName>
        <fullName evidence="21">Zinc finger protein Aiolos</fullName>
    </submittedName>
</protein>
<evidence type="ECO:0000256" key="18">
    <source>
        <dbReference type="SAM" id="SignalP"/>
    </source>
</evidence>
<dbReference type="PANTHER" id="PTHR46252">
    <property type="entry name" value="BRORIN FAMILY MEMBER"/>
    <property type="match status" value="1"/>
</dbReference>
<dbReference type="GO" id="GO:0045202">
    <property type="term" value="C:synapse"/>
    <property type="evidence" value="ECO:0007669"/>
    <property type="project" value="UniProtKB-SubCell"/>
</dbReference>
<dbReference type="Pfam" id="PF23334">
    <property type="entry name" value="VWC2L_2nd"/>
    <property type="match status" value="1"/>
</dbReference>
<dbReference type="SUPFAM" id="SSF57667">
    <property type="entry name" value="beta-beta-alpha zinc fingers"/>
    <property type="match status" value="3"/>
</dbReference>
<keyword evidence="7 16" id="KW-0863">Zinc-finger</keyword>
<sequence>MPLVHFPSPFLCVLLQLIFLSCASTAPAAEYTSKSESEYDFGDYRGKWCLDDHGFVYNIGETYYPAPTACPCTCTEEGPLCIKPRCPRVHPRCTRISFRSCCPYCVAVSNVCEYAGKTYKLLEEFTISPCERCRCEASREVYCVVAECPSLQCVDPTYEPHQCCPICKNGSNCFAVNTIIPAGLRVEVDDMTVCFCSHKDGTWETQYQATCVKRDHANGRQIEQMETQLLHNSLTMESDDLQEQLQPAETQEGPADCSSELPPEETPTSDNENESKEYMNQSSADTDQVEVQVKNEQDEDYSRMEEEEGQEAAEMMHYTEYNDYDGAQNQASPYAGSRASSGKLNCDICGLACVSLNVLLVHKRSHTGERPFHCTQCGASFTQKGNLLRHIKLHSGEKPFKCHMCSYACRRRDALSGHLRTHSVEKPYKCNHCGRSYKQRSSLEEHKERCHVYIQSKGLRDGESEEVRIAKTQMGTERTLVLDRLASSVAKRKSSMPQKFIGDKRLCLDINYNNSLMYSKESELIQRGMMEQARGYMGAENMRPLIQTPPAGPPPPEMVPVISSVFPLSLTRSDMNGHESEGGSHQHPRVKRQPSNRGPSPSTSGHESPEADSHPQEERGQGHGVYNLGHLLLARPRNGLHHPHPHPHPHHHHHHHLKDLPPRPYEAGRPPLSPHDMFRVIGGEGEAVPAFRCEHCHVLFLDYVMFTIHMGCHGFRDPFECNVCGYRSPDRYEFSSHIARGEHRFINK</sequence>
<evidence type="ECO:0000256" key="1">
    <source>
        <dbReference type="ARBA" id="ARBA00004123"/>
    </source>
</evidence>
<keyword evidence="6" id="KW-0677">Repeat</keyword>
<evidence type="ECO:0000256" key="15">
    <source>
        <dbReference type="ARBA" id="ARBA00038390"/>
    </source>
</evidence>
<dbReference type="PANTHER" id="PTHR46252:SF5">
    <property type="entry name" value="BRORIN-LIKE"/>
    <property type="match status" value="1"/>
</dbReference>
<feature type="compositionally biased region" description="Basic and acidic residues" evidence="17">
    <location>
        <begin position="575"/>
        <end position="584"/>
    </location>
</feature>
<dbReference type="FunFam" id="3.30.160.60:FF:000265">
    <property type="entry name" value="IKAROS family zinc finger 1"/>
    <property type="match status" value="1"/>
</dbReference>
<dbReference type="GO" id="GO:0005634">
    <property type="term" value="C:nucleus"/>
    <property type="evidence" value="ECO:0007669"/>
    <property type="project" value="UniProtKB-SubCell"/>
</dbReference>
<dbReference type="GO" id="GO:0003677">
    <property type="term" value="F:DNA binding"/>
    <property type="evidence" value="ECO:0007669"/>
    <property type="project" value="UniProtKB-KW"/>
</dbReference>
<dbReference type="FunFam" id="3.30.160.60:FF:000073">
    <property type="entry name" value="IKAROS family zinc finger 1"/>
    <property type="match status" value="1"/>
</dbReference>
<feature type="compositionally biased region" description="Basic and acidic residues" evidence="17">
    <location>
        <begin position="293"/>
        <end position="303"/>
    </location>
</feature>
<dbReference type="SMART" id="SM00214">
    <property type="entry name" value="VWC"/>
    <property type="match status" value="2"/>
</dbReference>
<feature type="compositionally biased region" description="Basic residues" evidence="17">
    <location>
        <begin position="638"/>
        <end position="657"/>
    </location>
</feature>
<evidence type="ECO:0000256" key="9">
    <source>
        <dbReference type="ARBA" id="ARBA00023015"/>
    </source>
</evidence>
<dbReference type="SUPFAM" id="SSF57603">
    <property type="entry name" value="FnI-like domain"/>
    <property type="match status" value="1"/>
</dbReference>
<dbReference type="FunFam" id="3.30.160.60:FF:000080">
    <property type="entry name" value="IKAROS family zinc finger 4"/>
    <property type="match status" value="1"/>
</dbReference>
<dbReference type="AlphaFoldDB" id="A0A444UAC5"/>
<feature type="domain" description="C2H2-type" evidence="19">
    <location>
        <begin position="344"/>
        <end position="371"/>
    </location>
</feature>
<dbReference type="PROSITE" id="PS00028">
    <property type="entry name" value="ZINC_FINGER_C2H2_1"/>
    <property type="match status" value="5"/>
</dbReference>
<dbReference type="GO" id="GO:0032281">
    <property type="term" value="C:AMPA glutamate receptor complex"/>
    <property type="evidence" value="ECO:0007669"/>
    <property type="project" value="TreeGrafter"/>
</dbReference>
<proteinExistence type="inferred from homology"/>
<evidence type="ECO:0000256" key="12">
    <source>
        <dbReference type="ARBA" id="ARBA00023163"/>
    </source>
</evidence>
<reference evidence="21 22" key="1">
    <citation type="submission" date="2019-01" db="EMBL/GenBank/DDBJ databases">
        <title>Draft Genome and Complete Hox-Cluster Characterization of the Sterlet Sturgeon (Acipenser ruthenus).</title>
        <authorList>
            <person name="Wei Q."/>
        </authorList>
    </citation>
    <scope>NUCLEOTIDE SEQUENCE [LARGE SCALE GENOMIC DNA]</scope>
    <source>
        <strain evidence="21">WHYD16114868_AA</strain>
        <tissue evidence="21">Blood</tissue>
    </source>
</reference>
<accession>A0A444UAC5</accession>
<dbReference type="InterPro" id="IPR057856">
    <property type="entry name" value="VWC2L_C"/>
</dbReference>
<dbReference type="Gene3D" id="3.30.160.60">
    <property type="entry name" value="Classic Zinc Finger"/>
    <property type="match status" value="5"/>
</dbReference>
<feature type="domain" description="VWFC" evidence="20">
    <location>
        <begin position="110"/>
        <end position="168"/>
    </location>
</feature>
<dbReference type="SMART" id="SM00355">
    <property type="entry name" value="ZnF_C2H2"/>
    <property type="match status" value="6"/>
</dbReference>
<dbReference type="InterPro" id="IPR059152">
    <property type="entry name" value="VWC2L_N"/>
</dbReference>
<keyword evidence="8" id="KW-0862">Zinc</keyword>
<dbReference type="FunFam" id="3.30.160.60:FF:000525">
    <property type="entry name" value="IKAROS family zinc finger 1"/>
    <property type="match status" value="1"/>
</dbReference>
<evidence type="ECO:0000313" key="21">
    <source>
        <dbReference type="EMBL" id="RXM32133.1"/>
    </source>
</evidence>